<dbReference type="PANTHER" id="PTHR15680:SF9">
    <property type="entry name" value="LARGE RIBOSOMAL SUBUNIT PROTEIN BL19M"/>
    <property type="match status" value="1"/>
</dbReference>
<dbReference type="GO" id="GO:0005762">
    <property type="term" value="C:mitochondrial large ribosomal subunit"/>
    <property type="evidence" value="ECO:0007669"/>
    <property type="project" value="TreeGrafter"/>
</dbReference>
<dbReference type="InterPro" id="IPR001857">
    <property type="entry name" value="Ribosomal_bL19"/>
</dbReference>
<organism evidence="5 6">
    <name type="scientific">Rhodosorus marinus</name>
    <dbReference type="NCBI Taxonomy" id="101924"/>
    <lineage>
        <taxon>Eukaryota</taxon>
        <taxon>Rhodophyta</taxon>
        <taxon>Stylonematophyceae</taxon>
        <taxon>Stylonematales</taxon>
        <taxon>Stylonemataceae</taxon>
        <taxon>Rhodosorus</taxon>
    </lineage>
</organism>
<dbReference type="InterPro" id="IPR008991">
    <property type="entry name" value="Translation_prot_SH3-like_sf"/>
</dbReference>
<evidence type="ECO:0000256" key="4">
    <source>
        <dbReference type="SAM" id="MobiDB-lite"/>
    </source>
</evidence>
<comment type="similarity">
    <text evidence="1">Belongs to the bacterial ribosomal protein bL19 family.</text>
</comment>
<dbReference type="PANTHER" id="PTHR15680">
    <property type="entry name" value="RIBOSOMAL PROTEIN L19"/>
    <property type="match status" value="1"/>
</dbReference>
<protein>
    <recommendedName>
        <fullName evidence="7">50S ribosomal protein L19</fullName>
    </recommendedName>
</protein>
<proteinExistence type="inferred from homology"/>
<feature type="region of interest" description="Disordered" evidence="4">
    <location>
        <begin position="57"/>
        <end position="91"/>
    </location>
</feature>
<accession>A0AAV8UJX5</accession>
<dbReference type="SUPFAM" id="SSF50104">
    <property type="entry name" value="Translation proteins SH3-like domain"/>
    <property type="match status" value="1"/>
</dbReference>
<reference evidence="5 6" key="1">
    <citation type="journal article" date="2023" name="Nat. Commun.">
        <title>Origin of minicircular mitochondrial genomes in red algae.</title>
        <authorList>
            <person name="Lee Y."/>
            <person name="Cho C.H."/>
            <person name="Lee Y.M."/>
            <person name="Park S.I."/>
            <person name="Yang J.H."/>
            <person name="West J.A."/>
            <person name="Bhattacharya D."/>
            <person name="Yoon H.S."/>
        </authorList>
    </citation>
    <scope>NUCLEOTIDE SEQUENCE [LARGE SCALE GENOMIC DNA]</scope>
    <source>
        <strain evidence="5 6">CCMP1338</strain>
        <tissue evidence="5">Whole cell</tissue>
    </source>
</reference>
<evidence type="ECO:0000313" key="5">
    <source>
        <dbReference type="EMBL" id="KAJ8901873.1"/>
    </source>
</evidence>
<comment type="caution">
    <text evidence="5">The sequence shown here is derived from an EMBL/GenBank/DDBJ whole genome shotgun (WGS) entry which is preliminary data.</text>
</comment>
<feature type="compositionally biased region" description="Basic and acidic residues" evidence="4">
    <location>
        <begin position="144"/>
        <end position="155"/>
    </location>
</feature>
<dbReference type="GO" id="GO:0006412">
    <property type="term" value="P:translation"/>
    <property type="evidence" value="ECO:0007669"/>
    <property type="project" value="InterPro"/>
</dbReference>
<dbReference type="AlphaFoldDB" id="A0AAV8UJX5"/>
<dbReference type="InterPro" id="IPR038657">
    <property type="entry name" value="Ribosomal_bL19_sf"/>
</dbReference>
<evidence type="ECO:0008006" key="7">
    <source>
        <dbReference type="Google" id="ProtNLM"/>
    </source>
</evidence>
<dbReference type="GO" id="GO:0003735">
    <property type="term" value="F:structural constituent of ribosome"/>
    <property type="evidence" value="ECO:0007669"/>
    <property type="project" value="InterPro"/>
</dbReference>
<gene>
    <name evidence="5" type="ORF">NDN08_004078</name>
</gene>
<evidence type="ECO:0000256" key="2">
    <source>
        <dbReference type="ARBA" id="ARBA00022980"/>
    </source>
</evidence>
<feature type="compositionally biased region" description="Polar residues" evidence="4">
    <location>
        <begin position="65"/>
        <end position="77"/>
    </location>
</feature>
<name>A0AAV8UJX5_9RHOD</name>
<dbReference type="EMBL" id="JAMWBK010000010">
    <property type="protein sequence ID" value="KAJ8901873.1"/>
    <property type="molecule type" value="Genomic_DNA"/>
</dbReference>
<feature type="compositionally biased region" description="Basic and acidic residues" evidence="4">
    <location>
        <begin position="113"/>
        <end position="126"/>
    </location>
</feature>
<feature type="region of interest" description="Disordered" evidence="4">
    <location>
        <begin position="113"/>
        <end position="155"/>
    </location>
</feature>
<dbReference type="Gene3D" id="2.30.30.790">
    <property type="match status" value="1"/>
</dbReference>
<dbReference type="Pfam" id="PF01245">
    <property type="entry name" value="Ribosomal_L19"/>
    <property type="match status" value="1"/>
</dbReference>
<evidence type="ECO:0000256" key="1">
    <source>
        <dbReference type="ARBA" id="ARBA00005781"/>
    </source>
</evidence>
<evidence type="ECO:0000313" key="6">
    <source>
        <dbReference type="Proteomes" id="UP001157974"/>
    </source>
</evidence>
<dbReference type="Proteomes" id="UP001157974">
    <property type="component" value="Unassembled WGS sequence"/>
</dbReference>
<feature type="compositionally biased region" description="Acidic residues" evidence="4">
    <location>
        <begin position="134"/>
        <end position="143"/>
    </location>
</feature>
<keyword evidence="6" id="KW-1185">Reference proteome</keyword>
<sequence length="333" mass="37251">MNVPRLVKRLWDANGSWVQRRSLALKVRFSIADGATEAGKVMSGSPRFMKDLVEEAHDEEVATPAKSSQDFKSTGTTYGSGGLADVEDEGEVLDRKKHKERMGILKMAISEGRERAERELKKKESGKTAFDSVVDGEDEDDFDSEHGEERVPKMSFDLKTKFKSDPYENRNEPLPVYPATRGRKKRARQIMKRLNRIESLGMKNSGRAVVAEKLPHLRKGDVVRIKHKDLYSESGTNFFTGAVIQCKRNGTGSSFVVRNAKDDLTLERGFHTHSPTIVDAKIVSYRKVGKRSILYLKKGRPALSDVGIDPLGKDPTMTIGDPPIIPHKKATKK</sequence>
<evidence type="ECO:0000256" key="3">
    <source>
        <dbReference type="ARBA" id="ARBA00023274"/>
    </source>
</evidence>
<keyword evidence="3" id="KW-0687">Ribonucleoprotein</keyword>
<keyword evidence="2" id="KW-0689">Ribosomal protein</keyword>